<sequence length="127" mass="14538">MATYRVFHVYTHGARDHEAIFVETHENGTGSGHTYHVTGNILMGMTYEHKSATRPDDRAEFHEKRDIGHVKQSDYERVELICREIAVPGRQLNLKGQKLNPTKPVRRCGEWAADAIQELRDQGVLNQ</sequence>
<reference evidence="1 2" key="1">
    <citation type="submission" date="2016-03" db="EMBL/GenBank/DDBJ databases">
        <title>Draft genome sequence of the Fonsecaea monophora CBS 269.37.</title>
        <authorList>
            <person name="Bombassaro A."/>
            <person name="Vinicius W.A."/>
            <person name="De Hoog S."/>
            <person name="Sun J."/>
            <person name="Souza E.M."/>
            <person name="Raittz R.T."/>
            <person name="Costa F."/>
            <person name="Leao A.C."/>
            <person name="Tadra-Sfeir M.Z."/>
            <person name="Baura V."/>
            <person name="Balsanelli E."/>
            <person name="Pedrosa F.O."/>
            <person name="Moreno L.F."/>
            <person name="Steffens M.B."/>
            <person name="Xi L."/>
            <person name="Bocca A.L."/>
            <person name="Felipe M.S."/>
            <person name="Teixeira M."/>
            <person name="Telles Filho F.Q."/>
            <person name="Azevedo C.M."/>
            <person name="Gomes R."/>
            <person name="Vicente V.A."/>
        </authorList>
    </citation>
    <scope>NUCLEOTIDE SEQUENCE [LARGE SCALE GENOMIC DNA]</scope>
    <source>
        <strain evidence="1 2">CBS 269.37</strain>
    </source>
</reference>
<keyword evidence="2" id="KW-1185">Reference proteome</keyword>
<accession>A0A177F8P9</accession>
<dbReference type="OrthoDB" id="4135672at2759"/>
<name>A0A177F8P9_9EURO</name>
<dbReference type="RefSeq" id="XP_022512108.1">
    <property type="nucleotide sequence ID" value="XM_022655602.1"/>
</dbReference>
<comment type="caution">
    <text evidence="1">The sequence shown here is derived from an EMBL/GenBank/DDBJ whole genome shotgun (WGS) entry which is preliminary data.</text>
</comment>
<dbReference type="Pfam" id="PF20174">
    <property type="entry name" value="DUF6540"/>
    <property type="match status" value="1"/>
</dbReference>
<evidence type="ECO:0000313" key="2">
    <source>
        <dbReference type="Proteomes" id="UP000077002"/>
    </source>
</evidence>
<organism evidence="1 2">
    <name type="scientific">Fonsecaea monophora</name>
    <dbReference type="NCBI Taxonomy" id="254056"/>
    <lineage>
        <taxon>Eukaryota</taxon>
        <taxon>Fungi</taxon>
        <taxon>Dikarya</taxon>
        <taxon>Ascomycota</taxon>
        <taxon>Pezizomycotina</taxon>
        <taxon>Eurotiomycetes</taxon>
        <taxon>Chaetothyriomycetidae</taxon>
        <taxon>Chaetothyriales</taxon>
        <taxon>Herpotrichiellaceae</taxon>
        <taxon>Fonsecaea</taxon>
    </lineage>
</organism>
<protein>
    <submittedName>
        <fullName evidence="1">Uncharacterized protein</fullName>
    </submittedName>
</protein>
<dbReference type="EMBL" id="LVKK01000036">
    <property type="protein sequence ID" value="OAG40156.1"/>
    <property type="molecule type" value="Genomic_DNA"/>
</dbReference>
<dbReference type="Proteomes" id="UP000077002">
    <property type="component" value="Unassembled WGS sequence"/>
</dbReference>
<dbReference type="AlphaFoldDB" id="A0A177F8P9"/>
<dbReference type="GeneID" id="34600799"/>
<evidence type="ECO:0000313" key="1">
    <source>
        <dbReference type="EMBL" id="OAG40156.1"/>
    </source>
</evidence>
<proteinExistence type="predicted"/>
<dbReference type="InterPro" id="IPR046670">
    <property type="entry name" value="DUF6540"/>
</dbReference>
<gene>
    <name evidence="1" type="ORF">AYO21_05634</name>
</gene>